<dbReference type="RefSeq" id="WP_122627005.1">
    <property type="nucleotide sequence ID" value="NZ_UPPP01000061.1"/>
</dbReference>
<dbReference type="GO" id="GO:0006281">
    <property type="term" value="P:DNA repair"/>
    <property type="evidence" value="ECO:0007669"/>
    <property type="project" value="InterPro"/>
</dbReference>
<evidence type="ECO:0000313" key="10">
    <source>
        <dbReference type="Proteomes" id="UP000277811"/>
    </source>
</evidence>
<sequence length="674" mass="73580">MARLQKLWRLAPVRAELQKKLAAALEISPVVAQILINRGIADEPAAKRFLFAGMEELGDPFQLKDVRKAVERIAAAMARQEKITVYGDYDVDGISASALLYQVLRRLGANVEYYIPERQSEGYGLNEGALEHLQQTGTGLVITVDCGISGNAEVRAVAGRLDIIITDHHQPPPELPPAYAVINPKQKDCPYPEKNLAGVGVAFKLCQALWQFFYGQGAILADYFDLVALGTVADIVPLTGENRILVRVGIEQLKSSPNTGLKALLTVCDLRPDQLDAGKIGFVLAPRLNAAGRLQHAAVGVELLITENTTKALELAHNLNEENGKRQTIEKEILQQAESLLSKQDMEQEKVIVLAGENWHPGVIGIVASRLVDKYYRPVVMISSKEGIGKGSCRSIPAFDMVAALEQCRDLLLQFGGHRQAAGLSVEASNIQALHDRLNAIAQQSLSEADYVPVLHIDALLTLPEINNAFIEQLACLAPYGMGNPGPVFACNHLVLAGIRKIGQDGKHLKLQVRTAGTAGEAVAWNMGEAAEGFCLNEKINLAFIPEINEWQGQSNIQLCARDICKTSAPDRDMVGQVYLTVKTAARRQNPTVISNQQIITAVQTLYNTRISEALVEKCLCILAEIGLLQMNLSNGNRAMILCPAPVQKLDLMQSPTFREGVQSFHFEEDVYGL</sequence>
<keyword evidence="10" id="KW-1185">Reference proteome</keyword>
<gene>
    <name evidence="9" type="ORF">LUCI_1254</name>
</gene>
<reference evidence="9 10" key="1">
    <citation type="submission" date="2018-06" db="EMBL/GenBank/DDBJ databases">
        <authorList>
            <person name="Strepis N."/>
        </authorList>
    </citation>
    <scope>NUCLEOTIDE SEQUENCE [LARGE SCALE GENOMIC DNA]</scope>
    <source>
        <strain evidence="9">LUCI</strain>
    </source>
</reference>
<dbReference type="InterPro" id="IPR004610">
    <property type="entry name" value="RecJ"/>
</dbReference>
<dbReference type="InterPro" id="IPR038763">
    <property type="entry name" value="DHH_sf"/>
</dbReference>
<dbReference type="GO" id="GO:0008409">
    <property type="term" value="F:5'-3' exonuclease activity"/>
    <property type="evidence" value="ECO:0007669"/>
    <property type="project" value="InterPro"/>
</dbReference>
<dbReference type="NCBIfam" id="TIGR00644">
    <property type="entry name" value="recJ"/>
    <property type="match status" value="1"/>
</dbReference>
<dbReference type="Pfam" id="PF01368">
    <property type="entry name" value="DHH"/>
    <property type="match status" value="1"/>
</dbReference>
<organism evidence="9 10">
    <name type="scientific">Lucifera butyrica</name>
    <dbReference type="NCBI Taxonomy" id="1351585"/>
    <lineage>
        <taxon>Bacteria</taxon>
        <taxon>Bacillati</taxon>
        <taxon>Bacillota</taxon>
        <taxon>Negativicutes</taxon>
        <taxon>Veillonellales</taxon>
        <taxon>Veillonellaceae</taxon>
        <taxon>Lucifera</taxon>
    </lineage>
</organism>
<dbReference type="SUPFAM" id="SSF64182">
    <property type="entry name" value="DHH phosphoesterases"/>
    <property type="match status" value="1"/>
</dbReference>
<dbReference type="InterPro" id="IPR003156">
    <property type="entry name" value="DHHA1_dom"/>
</dbReference>
<dbReference type="EMBL" id="UPPP01000061">
    <property type="protein sequence ID" value="VBB06043.1"/>
    <property type="molecule type" value="Genomic_DNA"/>
</dbReference>
<dbReference type="Gene3D" id="3.90.1640.30">
    <property type="match status" value="1"/>
</dbReference>
<keyword evidence="5 9" id="KW-0269">Exonuclease</keyword>
<dbReference type="Gene3D" id="3.10.310.30">
    <property type="match status" value="1"/>
</dbReference>
<dbReference type="Pfam" id="PF17768">
    <property type="entry name" value="RecJ_OB"/>
    <property type="match status" value="1"/>
</dbReference>
<dbReference type="InterPro" id="IPR001667">
    <property type="entry name" value="DDH_dom"/>
</dbReference>
<evidence type="ECO:0000259" key="7">
    <source>
        <dbReference type="Pfam" id="PF02272"/>
    </source>
</evidence>
<evidence type="ECO:0000259" key="8">
    <source>
        <dbReference type="Pfam" id="PF17768"/>
    </source>
</evidence>
<dbReference type="PANTHER" id="PTHR30255">
    <property type="entry name" value="SINGLE-STRANDED-DNA-SPECIFIC EXONUCLEASE RECJ"/>
    <property type="match status" value="1"/>
</dbReference>
<keyword evidence="4" id="KW-0378">Hydrolase</keyword>
<dbReference type="Pfam" id="PF02272">
    <property type="entry name" value="DHHA1"/>
    <property type="match status" value="1"/>
</dbReference>
<evidence type="ECO:0000259" key="6">
    <source>
        <dbReference type="Pfam" id="PF01368"/>
    </source>
</evidence>
<evidence type="ECO:0000256" key="4">
    <source>
        <dbReference type="ARBA" id="ARBA00022801"/>
    </source>
</evidence>
<dbReference type="Proteomes" id="UP000277811">
    <property type="component" value="Unassembled WGS sequence"/>
</dbReference>
<accession>A0A498R797</accession>
<dbReference type="OrthoDB" id="9809852at2"/>
<evidence type="ECO:0000256" key="3">
    <source>
        <dbReference type="ARBA" id="ARBA00022722"/>
    </source>
</evidence>
<evidence type="ECO:0000256" key="2">
    <source>
        <dbReference type="ARBA" id="ARBA00019841"/>
    </source>
</evidence>
<dbReference type="InterPro" id="IPR041122">
    <property type="entry name" value="RecJ_OB"/>
</dbReference>
<dbReference type="InterPro" id="IPR051673">
    <property type="entry name" value="SSDNA_exonuclease_RecJ"/>
</dbReference>
<evidence type="ECO:0000256" key="1">
    <source>
        <dbReference type="ARBA" id="ARBA00005915"/>
    </source>
</evidence>
<feature type="domain" description="DDH" evidence="6">
    <location>
        <begin position="82"/>
        <end position="231"/>
    </location>
</feature>
<keyword evidence="3" id="KW-0540">Nuclease</keyword>
<dbReference type="GO" id="GO:0003676">
    <property type="term" value="F:nucleic acid binding"/>
    <property type="evidence" value="ECO:0007669"/>
    <property type="project" value="InterPro"/>
</dbReference>
<name>A0A498R797_9FIRM</name>
<protein>
    <recommendedName>
        <fullName evidence="2">Single-stranded-DNA-specific exonuclease RecJ</fullName>
    </recommendedName>
</protein>
<evidence type="ECO:0000313" key="9">
    <source>
        <dbReference type="EMBL" id="VBB06043.1"/>
    </source>
</evidence>
<comment type="similarity">
    <text evidence="1">Belongs to the RecJ family.</text>
</comment>
<proteinExistence type="inferred from homology"/>
<feature type="domain" description="DHHA1" evidence="7">
    <location>
        <begin position="349"/>
        <end position="443"/>
    </location>
</feature>
<dbReference type="GO" id="GO:0006310">
    <property type="term" value="P:DNA recombination"/>
    <property type="evidence" value="ECO:0007669"/>
    <property type="project" value="InterPro"/>
</dbReference>
<dbReference type="PANTHER" id="PTHR30255:SF2">
    <property type="entry name" value="SINGLE-STRANDED-DNA-SPECIFIC EXONUCLEASE RECJ"/>
    <property type="match status" value="1"/>
</dbReference>
<dbReference type="AlphaFoldDB" id="A0A498R797"/>
<evidence type="ECO:0000256" key="5">
    <source>
        <dbReference type="ARBA" id="ARBA00022839"/>
    </source>
</evidence>
<feature type="domain" description="RecJ OB" evidence="8">
    <location>
        <begin position="457"/>
        <end position="563"/>
    </location>
</feature>